<keyword evidence="2" id="KW-1185">Reference proteome</keyword>
<proteinExistence type="predicted"/>
<name>A0A9D4QVL9_DREPO</name>
<dbReference type="EMBL" id="JAIWYP010000003">
    <property type="protein sequence ID" value="KAH3845189.1"/>
    <property type="molecule type" value="Genomic_DNA"/>
</dbReference>
<gene>
    <name evidence="1" type="ORF">DPMN_087464</name>
</gene>
<sequence>MQKSTGESGDNVQLDVRSSFIFGAQKGTYVRQELFFQKGIPCTMSYVLLDCYFLEFKMKPTSPEA</sequence>
<evidence type="ECO:0000313" key="1">
    <source>
        <dbReference type="EMBL" id="KAH3845189.1"/>
    </source>
</evidence>
<accession>A0A9D4QVL9</accession>
<reference evidence="1" key="2">
    <citation type="submission" date="2020-11" db="EMBL/GenBank/DDBJ databases">
        <authorList>
            <person name="McCartney M.A."/>
            <person name="Auch B."/>
            <person name="Kono T."/>
            <person name="Mallez S."/>
            <person name="Becker A."/>
            <person name="Gohl D.M."/>
            <person name="Silverstein K.A.T."/>
            <person name="Koren S."/>
            <person name="Bechman K.B."/>
            <person name="Herman A."/>
            <person name="Abrahante J.E."/>
            <person name="Garbe J."/>
        </authorList>
    </citation>
    <scope>NUCLEOTIDE SEQUENCE</scope>
    <source>
        <strain evidence="1">Duluth1</strain>
        <tissue evidence="1">Whole animal</tissue>
    </source>
</reference>
<protein>
    <submittedName>
        <fullName evidence="1">Uncharacterized protein</fullName>
    </submittedName>
</protein>
<dbReference type="AlphaFoldDB" id="A0A9D4QVL9"/>
<comment type="caution">
    <text evidence="1">The sequence shown here is derived from an EMBL/GenBank/DDBJ whole genome shotgun (WGS) entry which is preliminary data.</text>
</comment>
<evidence type="ECO:0000313" key="2">
    <source>
        <dbReference type="Proteomes" id="UP000828390"/>
    </source>
</evidence>
<dbReference type="Proteomes" id="UP000828390">
    <property type="component" value="Unassembled WGS sequence"/>
</dbReference>
<reference evidence="1" key="1">
    <citation type="journal article" date="2019" name="bioRxiv">
        <title>The Genome of the Zebra Mussel, Dreissena polymorpha: A Resource for Invasive Species Research.</title>
        <authorList>
            <person name="McCartney M.A."/>
            <person name="Auch B."/>
            <person name="Kono T."/>
            <person name="Mallez S."/>
            <person name="Zhang Y."/>
            <person name="Obille A."/>
            <person name="Becker A."/>
            <person name="Abrahante J.E."/>
            <person name="Garbe J."/>
            <person name="Badalamenti J.P."/>
            <person name="Herman A."/>
            <person name="Mangelson H."/>
            <person name="Liachko I."/>
            <person name="Sullivan S."/>
            <person name="Sone E.D."/>
            <person name="Koren S."/>
            <person name="Silverstein K.A.T."/>
            <person name="Beckman K.B."/>
            <person name="Gohl D.M."/>
        </authorList>
    </citation>
    <scope>NUCLEOTIDE SEQUENCE</scope>
    <source>
        <strain evidence="1">Duluth1</strain>
        <tissue evidence="1">Whole animal</tissue>
    </source>
</reference>
<organism evidence="1 2">
    <name type="scientific">Dreissena polymorpha</name>
    <name type="common">Zebra mussel</name>
    <name type="synonym">Mytilus polymorpha</name>
    <dbReference type="NCBI Taxonomy" id="45954"/>
    <lineage>
        <taxon>Eukaryota</taxon>
        <taxon>Metazoa</taxon>
        <taxon>Spiralia</taxon>
        <taxon>Lophotrochozoa</taxon>
        <taxon>Mollusca</taxon>
        <taxon>Bivalvia</taxon>
        <taxon>Autobranchia</taxon>
        <taxon>Heteroconchia</taxon>
        <taxon>Euheterodonta</taxon>
        <taxon>Imparidentia</taxon>
        <taxon>Neoheterodontei</taxon>
        <taxon>Myida</taxon>
        <taxon>Dreissenoidea</taxon>
        <taxon>Dreissenidae</taxon>
        <taxon>Dreissena</taxon>
    </lineage>
</organism>